<proteinExistence type="predicted"/>
<reference evidence="1 2" key="1">
    <citation type="journal article" date="2019" name="Commun. Biol.">
        <title>The bagworm genome reveals a unique fibroin gene that provides high tensile strength.</title>
        <authorList>
            <person name="Kono N."/>
            <person name="Nakamura H."/>
            <person name="Ohtoshi R."/>
            <person name="Tomita M."/>
            <person name="Numata K."/>
            <person name="Arakawa K."/>
        </authorList>
    </citation>
    <scope>NUCLEOTIDE SEQUENCE [LARGE SCALE GENOMIC DNA]</scope>
</reference>
<name>A0A4C1V132_EUMVA</name>
<evidence type="ECO:0008006" key="3">
    <source>
        <dbReference type="Google" id="ProtNLM"/>
    </source>
</evidence>
<dbReference type="EMBL" id="BGZK01000253">
    <property type="protein sequence ID" value="GBP31977.1"/>
    <property type="molecule type" value="Genomic_DNA"/>
</dbReference>
<dbReference type="AlphaFoldDB" id="A0A4C1V132"/>
<dbReference type="Proteomes" id="UP000299102">
    <property type="component" value="Unassembled WGS sequence"/>
</dbReference>
<evidence type="ECO:0000313" key="2">
    <source>
        <dbReference type="Proteomes" id="UP000299102"/>
    </source>
</evidence>
<gene>
    <name evidence="1" type="ORF">EVAR_18516_1</name>
</gene>
<sequence length="234" mass="26719">MHKILHDYLAVTKLCTRWILYNLTEAQKLRHGSYATILLEDKITVTADCYTNNYSLLVLEKENRDRRRISRILLRHCNASPHSARQKTNYLGMLGIESILRKSRRPPRPPPSCTAHPARRTALCPYSRIFRSQLKPARISYYIGIAHTGIAAAYSARKINIFAGNNAVVELLCEDLRLRVRVFNPDSIERESDRMAHPDCGRRRVSRRYSGKCSTPGRLCSVQLFSAALTQHAA</sequence>
<organism evidence="1 2">
    <name type="scientific">Eumeta variegata</name>
    <name type="common">Bagworm moth</name>
    <name type="synonym">Eumeta japonica</name>
    <dbReference type="NCBI Taxonomy" id="151549"/>
    <lineage>
        <taxon>Eukaryota</taxon>
        <taxon>Metazoa</taxon>
        <taxon>Ecdysozoa</taxon>
        <taxon>Arthropoda</taxon>
        <taxon>Hexapoda</taxon>
        <taxon>Insecta</taxon>
        <taxon>Pterygota</taxon>
        <taxon>Neoptera</taxon>
        <taxon>Endopterygota</taxon>
        <taxon>Lepidoptera</taxon>
        <taxon>Glossata</taxon>
        <taxon>Ditrysia</taxon>
        <taxon>Tineoidea</taxon>
        <taxon>Psychidae</taxon>
        <taxon>Oiketicinae</taxon>
        <taxon>Eumeta</taxon>
    </lineage>
</organism>
<keyword evidence="2" id="KW-1185">Reference proteome</keyword>
<comment type="caution">
    <text evidence="1">The sequence shown here is derived from an EMBL/GenBank/DDBJ whole genome shotgun (WGS) entry which is preliminary data.</text>
</comment>
<accession>A0A4C1V132</accession>
<protein>
    <recommendedName>
        <fullName evidence="3">Mariner Mos1 transposase</fullName>
    </recommendedName>
</protein>
<evidence type="ECO:0000313" key="1">
    <source>
        <dbReference type="EMBL" id="GBP31977.1"/>
    </source>
</evidence>